<reference evidence="2 3" key="1">
    <citation type="submission" date="2019-05" db="EMBL/GenBank/DDBJ databases">
        <title>Emergence of the Ug99 lineage of the wheat stem rust pathogen through somatic hybridization.</title>
        <authorList>
            <person name="Li F."/>
            <person name="Upadhyaya N.M."/>
            <person name="Sperschneider J."/>
            <person name="Matny O."/>
            <person name="Nguyen-Phuc H."/>
            <person name="Mago R."/>
            <person name="Raley C."/>
            <person name="Miller M.E."/>
            <person name="Silverstein K.A.T."/>
            <person name="Henningsen E."/>
            <person name="Hirsch C.D."/>
            <person name="Visser B."/>
            <person name="Pretorius Z.A."/>
            <person name="Steffenson B.J."/>
            <person name="Schwessinger B."/>
            <person name="Dodds P.N."/>
            <person name="Figueroa M."/>
        </authorList>
    </citation>
    <scope>NUCLEOTIDE SEQUENCE [LARGE SCALE GENOMIC DNA]</scope>
    <source>
        <strain evidence="2 3">Ug99</strain>
    </source>
</reference>
<gene>
    <name evidence="2" type="ORF">PGTUg99_037687</name>
</gene>
<feature type="compositionally biased region" description="Acidic residues" evidence="1">
    <location>
        <begin position="120"/>
        <end position="149"/>
    </location>
</feature>
<accession>A0A5B0SN74</accession>
<sequence>MFRSLRRDSGGRYVQQTHKQILKLQSLERFTQMAQDNDILDHRGIDKVLGDKSMLDTYLDGLKCLQNEIRGKPSELGRFLLHVPLFTDQDNIEVSDDEEDMIIDGIRPDTPASVGYSSPEEADEDKDYVSEDEDNSNDEPDCEDIEMNM</sequence>
<dbReference type="EMBL" id="VDEP01000001">
    <property type="protein sequence ID" value="KAA1139301.1"/>
    <property type="molecule type" value="Genomic_DNA"/>
</dbReference>
<name>A0A5B0SN74_PUCGR</name>
<protein>
    <submittedName>
        <fullName evidence="2">Uncharacterized protein</fullName>
    </submittedName>
</protein>
<evidence type="ECO:0000313" key="2">
    <source>
        <dbReference type="EMBL" id="KAA1139301.1"/>
    </source>
</evidence>
<organism evidence="2 3">
    <name type="scientific">Puccinia graminis f. sp. tritici</name>
    <dbReference type="NCBI Taxonomy" id="56615"/>
    <lineage>
        <taxon>Eukaryota</taxon>
        <taxon>Fungi</taxon>
        <taxon>Dikarya</taxon>
        <taxon>Basidiomycota</taxon>
        <taxon>Pucciniomycotina</taxon>
        <taxon>Pucciniomycetes</taxon>
        <taxon>Pucciniales</taxon>
        <taxon>Pucciniaceae</taxon>
        <taxon>Puccinia</taxon>
    </lineage>
</organism>
<comment type="caution">
    <text evidence="2">The sequence shown here is derived from an EMBL/GenBank/DDBJ whole genome shotgun (WGS) entry which is preliminary data.</text>
</comment>
<dbReference type="Proteomes" id="UP000325313">
    <property type="component" value="Unassembled WGS sequence"/>
</dbReference>
<proteinExistence type="predicted"/>
<evidence type="ECO:0000313" key="3">
    <source>
        <dbReference type="Proteomes" id="UP000325313"/>
    </source>
</evidence>
<dbReference type="AlphaFoldDB" id="A0A5B0SN74"/>
<feature type="region of interest" description="Disordered" evidence="1">
    <location>
        <begin position="102"/>
        <end position="149"/>
    </location>
</feature>
<evidence type="ECO:0000256" key="1">
    <source>
        <dbReference type="SAM" id="MobiDB-lite"/>
    </source>
</evidence>